<dbReference type="FunFam" id="3.90.1150.10:FF:000001">
    <property type="entry name" value="Aspartate aminotransferase"/>
    <property type="match status" value="1"/>
</dbReference>
<comment type="subunit">
    <text evidence="3">Homodimer.</text>
</comment>
<evidence type="ECO:0000256" key="2">
    <source>
        <dbReference type="ARBA" id="ARBA00007441"/>
    </source>
</evidence>
<dbReference type="STRING" id="550540.Fbal_1917"/>
<dbReference type="EC" id="2.6.1.-" evidence="7"/>
<dbReference type="InterPro" id="IPR004838">
    <property type="entry name" value="NHTrfase_class1_PyrdxlP-BS"/>
</dbReference>
<evidence type="ECO:0000256" key="6">
    <source>
        <dbReference type="ARBA" id="ARBA00022898"/>
    </source>
</evidence>
<organism evidence="9 10">
    <name type="scientific">Ferrimonas balearica (strain DSM 9799 / CCM 4581 / KCTC 23876 / PAT)</name>
    <dbReference type="NCBI Taxonomy" id="550540"/>
    <lineage>
        <taxon>Bacteria</taxon>
        <taxon>Pseudomonadati</taxon>
        <taxon>Pseudomonadota</taxon>
        <taxon>Gammaproteobacteria</taxon>
        <taxon>Alteromonadales</taxon>
        <taxon>Ferrimonadaceae</taxon>
        <taxon>Ferrimonas</taxon>
    </lineage>
</organism>
<dbReference type="PANTHER" id="PTHR11879:SF22">
    <property type="entry name" value="ASPARTATE AMINOTRANSFERASE, MITOCHONDRIAL"/>
    <property type="match status" value="1"/>
</dbReference>
<dbReference type="PRINTS" id="PR00799">
    <property type="entry name" value="TRANSAMINASE"/>
</dbReference>
<dbReference type="InterPro" id="IPR004839">
    <property type="entry name" value="Aminotransferase_I/II_large"/>
</dbReference>
<dbReference type="KEGG" id="fbl:Fbal_1917"/>
<dbReference type="HOGENOM" id="CLU_032440_0_1_6"/>
<dbReference type="GO" id="GO:0004069">
    <property type="term" value="F:L-aspartate:2-oxoglutarate aminotransferase activity"/>
    <property type="evidence" value="ECO:0007669"/>
    <property type="project" value="TreeGrafter"/>
</dbReference>
<dbReference type="Gene3D" id="3.40.640.10">
    <property type="entry name" value="Type I PLP-dependent aspartate aminotransferase-like (Major domain)"/>
    <property type="match status" value="1"/>
</dbReference>
<name>E1ST73_FERBD</name>
<dbReference type="GO" id="GO:0004838">
    <property type="term" value="F:L-tyrosine-2-oxoglutarate transaminase activity"/>
    <property type="evidence" value="ECO:0007669"/>
    <property type="project" value="TreeGrafter"/>
</dbReference>
<dbReference type="SUPFAM" id="SSF53383">
    <property type="entry name" value="PLP-dependent transferases"/>
    <property type="match status" value="1"/>
</dbReference>
<dbReference type="eggNOG" id="COG1448">
    <property type="taxonomic scope" value="Bacteria"/>
</dbReference>
<feature type="domain" description="Aminotransferase class I/classII large" evidence="8">
    <location>
        <begin position="27"/>
        <end position="392"/>
    </location>
</feature>
<evidence type="ECO:0000256" key="5">
    <source>
        <dbReference type="ARBA" id="ARBA00022679"/>
    </source>
</evidence>
<dbReference type="PROSITE" id="PS00105">
    <property type="entry name" value="AA_TRANSFER_CLASS_1"/>
    <property type="match status" value="1"/>
</dbReference>
<dbReference type="Proteomes" id="UP000006683">
    <property type="component" value="Chromosome"/>
</dbReference>
<dbReference type="GO" id="GO:0005829">
    <property type="term" value="C:cytosol"/>
    <property type="evidence" value="ECO:0007669"/>
    <property type="project" value="TreeGrafter"/>
</dbReference>
<keyword evidence="10" id="KW-1185">Reference proteome</keyword>
<dbReference type="GO" id="GO:0042802">
    <property type="term" value="F:identical protein binding"/>
    <property type="evidence" value="ECO:0007669"/>
    <property type="project" value="TreeGrafter"/>
</dbReference>
<accession>E1ST73</accession>
<comment type="cofactor">
    <cofactor evidence="1 7">
        <name>pyridoxal 5'-phosphate</name>
        <dbReference type="ChEBI" id="CHEBI:597326"/>
    </cofactor>
</comment>
<dbReference type="RefSeq" id="WP_013345426.1">
    <property type="nucleotide sequence ID" value="NC_014541.1"/>
</dbReference>
<evidence type="ECO:0000256" key="1">
    <source>
        <dbReference type="ARBA" id="ARBA00001933"/>
    </source>
</evidence>
<evidence type="ECO:0000313" key="9">
    <source>
        <dbReference type="EMBL" id="ADN76120.1"/>
    </source>
</evidence>
<dbReference type="InterPro" id="IPR015424">
    <property type="entry name" value="PyrdxlP-dep_Trfase"/>
</dbReference>
<evidence type="ECO:0000256" key="3">
    <source>
        <dbReference type="ARBA" id="ARBA00011738"/>
    </source>
</evidence>
<dbReference type="InterPro" id="IPR015422">
    <property type="entry name" value="PyrdxlP-dep_Trfase_small"/>
</dbReference>
<evidence type="ECO:0000259" key="8">
    <source>
        <dbReference type="Pfam" id="PF00155"/>
    </source>
</evidence>
<dbReference type="GO" id="GO:0033585">
    <property type="term" value="P:L-phenylalanine biosynthetic process from chorismate via phenylpyruvate"/>
    <property type="evidence" value="ECO:0007669"/>
    <property type="project" value="TreeGrafter"/>
</dbReference>
<dbReference type="GO" id="GO:0030170">
    <property type="term" value="F:pyridoxal phosphate binding"/>
    <property type="evidence" value="ECO:0007669"/>
    <property type="project" value="InterPro"/>
</dbReference>
<sequence>MFEKIELAPADPILGLNEAFRADPREDKINLGVGVYKDEAGQTPILTCVKHAEARVLETETTKGYLGIDGHPAYREQVLGLLFGAEHDVVQAQRARAAQAPGGTGALRIAADFIASNLSGKRVWISNPSWANHRGIFESAGLEVKEYRYYDAANNTLDFDGLMADLDSMGSDDVVILHGCCHNPTGVDPSLSQWQQMASSAKAKGWLPLFDFAYQGFAKDVESDAAGLRHFAGELNELMVASSFSKNFGLYNERIGALTLVAADADAAERGMSQVKRVIRTNYSNPPSHGAQVVATILADAELKALWLDELAQMCQRIHRMRTAFVKGLADAGVEGDFGFIEQQNGMFSFSGLNKDQVEQLKQEFGIYIVGSGRINVAGMTESNLPALIKAIAAVS</sequence>
<keyword evidence="6" id="KW-0663">Pyridoxal phosphate</keyword>
<evidence type="ECO:0000256" key="4">
    <source>
        <dbReference type="ARBA" id="ARBA00022576"/>
    </source>
</evidence>
<evidence type="ECO:0000313" key="10">
    <source>
        <dbReference type="Proteomes" id="UP000006683"/>
    </source>
</evidence>
<dbReference type="InterPro" id="IPR000796">
    <property type="entry name" value="Asp_trans"/>
</dbReference>
<dbReference type="Pfam" id="PF00155">
    <property type="entry name" value="Aminotran_1_2"/>
    <property type="match status" value="1"/>
</dbReference>
<dbReference type="FunFam" id="3.40.640.10:FF:000015">
    <property type="entry name" value="Aspartate aminotransferase"/>
    <property type="match status" value="1"/>
</dbReference>
<gene>
    <name evidence="9" type="ordered locus">Fbal_1917</name>
</gene>
<keyword evidence="4 7" id="KW-0032">Aminotransferase</keyword>
<keyword evidence="5 7" id="KW-0808">Transferase</keyword>
<dbReference type="InterPro" id="IPR015421">
    <property type="entry name" value="PyrdxlP-dep_Trfase_major"/>
</dbReference>
<dbReference type="OrthoDB" id="9766445at2"/>
<dbReference type="AlphaFoldDB" id="E1ST73"/>
<protein>
    <recommendedName>
        <fullName evidence="7">Aminotransferase</fullName>
        <ecNumber evidence="7">2.6.1.-</ecNumber>
    </recommendedName>
</protein>
<proteinExistence type="inferred from homology"/>
<reference evidence="9 10" key="1">
    <citation type="journal article" date="2010" name="Stand. Genomic Sci.">
        <title>Complete genome sequence of Ferrimonas balearica type strain (PAT).</title>
        <authorList>
            <person name="Nolan M."/>
            <person name="Sikorski J."/>
            <person name="Davenport K."/>
            <person name="Lucas S."/>
            <person name="Glavina Del Rio T."/>
            <person name="Tice H."/>
            <person name="Cheng J."/>
            <person name="Goodwin L."/>
            <person name="Pitluck S."/>
            <person name="Liolios K."/>
            <person name="Ivanova N."/>
            <person name="Mavromatis K."/>
            <person name="Ovchinnikova G."/>
            <person name="Pati A."/>
            <person name="Chen A."/>
            <person name="Palaniappan K."/>
            <person name="Land M."/>
            <person name="Hauser L."/>
            <person name="Chang Y."/>
            <person name="Jeffries C."/>
            <person name="Tapia R."/>
            <person name="Brettin T."/>
            <person name="Detter J."/>
            <person name="Han C."/>
            <person name="Yasawong M."/>
            <person name="Rohde M."/>
            <person name="Tindall B."/>
            <person name="Goker M."/>
            <person name="Woyke T."/>
            <person name="Bristow J."/>
            <person name="Eisen J."/>
            <person name="Markowitz V."/>
            <person name="Hugenholtz P."/>
            <person name="Kyrpides N."/>
            <person name="Klenk H."/>
            <person name="Lapidus A."/>
        </authorList>
    </citation>
    <scope>NUCLEOTIDE SEQUENCE [LARGE SCALE GENOMIC DNA]</scope>
    <source>
        <strain evidence="10">DSM 9799 / CCM 4581 / KCTC 23876 / PAT</strain>
    </source>
</reference>
<comment type="similarity">
    <text evidence="2 7">Belongs to the class-I pyridoxal-phosphate-dependent aminotransferase family.</text>
</comment>
<evidence type="ECO:0000256" key="7">
    <source>
        <dbReference type="RuleBase" id="RU000481"/>
    </source>
</evidence>
<dbReference type="EMBL" id="CP002209">
    <property type="protein sequence ID" value="ADN76120.1"/>
    <property type="molecule type" value="Genomic_DNA"/>
</dbReference>
<dbReference type="NCBIfam" id="NF006719">
    <property type="entry name" value="PRK09257.1"/>
    <property type="match status" value="1"/>
</dbReference>
<dbReference type="GeneID" id="67182130"/>
<dbReference type="PANTHER" id="PTHR11879">
    <property type="entry name" value="ASPARTATE AMINOTRANSFERASE"/>
    <property type="match status" value="1"/>
</dbReference>
<dbReference type="Gene3D" id="3.90.1150.10">
    <property type="entry name" value="Aspartate Aminotransferase, domain 1"/>
    <property type="match status" value="1"/>
</dbReference>
<dbReference type="CDD" id="cd00609">
    <property type="entry name" value="AAT_like"/>
    <property type="match status" value="1"/>
</dbReference>